<name>A0A8J3CCK4_9PSEU</name>
<accession>A0A8J3CCK4</accession>
<dbReference type="PANTHER" id="PTHR43214">
    <property type="entry name" value="TWO-COMPONENT RESPONSE REGULATOR"/>
    <property type="match status" value="1"/>
</dbReference>
<keyword evidence="2" id="KW-0805">Transcription regulation</keyword>
<dbReference type="GO" id="GO:0000160">
    <property type="term" value="P:phosphorelay signal transduction system"/>
    <property type="evidence" value="ECO:0007669"/>
    <property type="project" value="InterPro"/>
</dbReference>
<dbReference type="PANTHER" id="PTHR43214:SF24">
    <property type="entry name" value="TRANSCRIPTIONAL REGULATORY PROTEIN NARL-RELATED"/>
    <property type="match status" value="1"/>
</dbReference>
<feature type="domain" description="HTH luxR-type" evidence="6">
    <location>
        <begin position="152"/>
        <end position="217"/>
    </location>
</feature>
<proteinExistence type="predicted"/>
<dbReference type="Pfam" id="PF00072">
    <property type="entry name" value="Response_reg"/>
    <property type="match status" value="1"/>
</dbReference>
<dbReference type="InterPro" id="IPR000792">
    <property type="entry name" value="Tscrpt_reg_LuxR_C"/>
</dbReference>
<dbReference type="AlphaFoldDB" id="A0A8J3CCK4"/>
<evidence type="ECO:0000259" key="6">
    <source>
        <dbReference type="PROSITE" id="PS50043"/>
    </source>
</evidence>
<feature type="modified residue" description="4-aspartylphosphate" evidence="5">
    <location>
        <position position="65"/>
    </location>
</feature>
<keyword evidence="9" id="KW-1185">Reference proteome</keyword>
<evidence type="ECO:0000256" key="3">
    <source>
        <dbReference type="ARBA" id="ARBA00023125"/>
    </source>
</evidence>
<dbReference type="InterPro" id="IPR058245">
    <property type="entry name" value="NreC/VraR/RcsB-like_REC"/>
</dbReference>
<gene>
    <name evidence="8" type="ORF">GCM10012275_08190</name>
</gene>
<dbReference type="SUPFAM" id="SSF52172">
    <property type="entry name" value="CheY-like"/>
    <property type="match status" value="1"/>
</dbReference>
<dbReference type="PROSITE" id="PS50043">
    <property type="entry name" value="HTH_LUXR_2"/>
    <property type="match status" value="1"/>
</dbReference>
<dbReference type="Gene3D" id="3.40.50.2300">
    <property type="match status" value="1"/>
</dbReference>
<keyword evidence="3" id="KW-0238">DNA-binding</keyword>
<dbReference type="InterPro" id="IPR001789">
    <property type="entry name" value="Sig_transdc_resp-reg_receiver"/>
</dbReference>
<evidence type="ECO:0000259" key="7">
    <source>
        <dbReference type="PROSITE" id="PS50110"/>
    </source>
</evidence>
<sequence length="220" mass="23523">MERGNGGVNGDRVRVVIAEDHPIYRDGLARALGWNHDIEVVAAVGDGQAALEAAREHAPCVLMVDYNLPGLNGVQIAGAVARDGLDCRVLLISATTEGPIVFEALERGASGYLGKDAEREQIVDAVLRVAKGQTVLPPEVATGLAGQIRMRSGSHLPQLSDREREVLRSFAAGLTIPQVARNLHLSPSTVKSHTQRLYEKLGVSDRAAVVAEAMRRGLLE</sequence>
<dbReference type="SMART" id="SM00421">
    <property type="entry name" value="HTH_LUXR"/>
    <property type="match status" value="1"/>
</dbReference>
<feature type="domain" description="Response regulatory" evidence="7">
    <location>
        <begin position="14"/>
        <end position="130"/>
    </location>
</feature>
<evidence type="ECO:0000313" key="9">
    <source>
        <dbReference type="Proteomes" id="UP000637578"/>
    </source>
</evidence>
<dbReference type="GO" id="GO:0006355">
    <property type="term" value="P:regulation of DNA-templated transcription"/>
    <property type="evidence" value="ECO:0007669"/>
    <property type="project" value="InterPro"/>
</dbReference>
<keyword evidence="4" id="KW-0804">Transcription</keyword>
<dbReference type="CDD" id="cd06170">
    <property type="entry name" value="LuxR_C_like"/>
    <property type="match status" value="1"/>
</dbReference>
<reference evidence="8" key="1">
    <citation type="journal article" date="2014" name="Int. J. Syst. Evol. Microbiol.">
        <title>Complete genome sequence of Corynebacterium casei LMG S-19264T (=DSM 44701T), isolated from a smear-ripened cheese.</title>
        <authorList>
            <consortium name="US DOE Joint Genome Institute (JGI-PGF)"/>
            <person name="Walter F."/>
            <person name="Albersmeier A."/>
            <person name="Kalinowski J."/>
            <person name="Ruckert C."/>
        </authorList>
    </citation>
    <scope>NUCLEOTIDE SEQUENCE</scope>
    <source>
        <strain evidence="8">CGMCC 4.5737</strain>
    </source>
</reference>
<evidence type="ECO:0000256" key="5">
    <source>
        <dbReference type="PROSITE-ProRule" id="PRU00169"/>
    </source>
</evidence>
<evidence type="ECO:0000256" key="4">
    <source>
        <dbReference type="ARBA" id="ARBA00023163"/>
    </source>
</evidence>
<dbReference type="Proteomes" id="UP000637578">
    <property type="component" value="Unassembled WGS sequence"/>
</dbReference>
<dbReference type="CDD" id="cd17535">
    <property type="entry name" value="REC_NarL-like"/>
    <property type="match status" value="1"/>
</dbReference>
<dbReference type="EMBL" id="BMMK01000002">
    <property type="protein sequence ID" value="GGM39684.1"/>
    <property type="molecule type" value="Genomic_DNA"/>
</dbReference>
<dbReference type="Pfam" id="PF00196">
    <property type="entry name" value="GerE"/>
    <property type="match status" value="1"/>
</dbReference>
<evidence type="ECO:0000256" key="2">
    <source>
        <dbReference type="ARBA" id="ARBA00023015"/>
    </source>
</evidence>
<protein>
    <submittedName>
        <fullName evidence="8">Putative nitrate/nitrite response transcriptional regulatory protein NarL (LuxR family)</fullName>
    </submittedName>
</protein>
<dbReference type="GO" id="GO:0003677">
    <property type="term" value="F:DNA binding"/>
    <property type="evidence" value="ECO:0007669"/>
    <property type="project" value="UniProtKB-KW"/>
</dbReference>
<reference evidence="8" key="2">
    <citation type="submission" date="2020-09" db="EMBL/GenBank/DDBJ databases">
        <authorList>
            <person name="Sun Q."/>
            <person name="Zhou Y."/>
        </authorList>
    </citation>
    <scope>NUCLEOTIDE SEQUENCE</scope>
    <source>
        <strain evidence="8">CGMCC 4.5737</strain>
    </source>
</reference>
<dbReference type="InterPro" id="IPR016032">
    <property type="entry name" value="Sig_transdc_resp-reg_C-effctor"/>
</dbReference>
<dbReference type="InterPro" id="IPR011006">
    <property type="entry name" value="CheY-like_superfamily"/>
</dbReference>
<dbReference type="PROSITE" id="PS50110">
    <property type="entry name" value="RESPONSE_REGULATORY"/>
    <property type="match status" value="1"/>
</dbReference>
<dbReference type="SMART" id="SM00448">
    <property type="entry name" value="REC"/>
    <property type="match status" value="1"/>
</dbReference>
<dbReference type="SUPFAM" id="SSF46894">
    <property type="entry name" value="C-terminal effector domain of the bipartite response regulators"/>
    <property type="match status" value="1"/>
</dbReference>
<evidence type="ECO:0000313" key="8">
    <source>
        <dbReference type="EMBL" id="GGM39684.1"/>
    </source>
</evidence>
<comment type="caution">
    <text evidence="8">The sequence shown here is derived from an EMBL/GenBank/DDBJ whole genome shotgun (WGS) entry which is preliminary data.</text>
</comment>
<dbReference type="PRINTS" id="PR00038">
    <property type="entry name" value="HTHLUXR"/>
</dbReference>
<evidence type="ECO:0000256" key="1">
    <source>
        <dbReference type="ARBA" id="ARBA00022553"/>
    </source>
</evidence>
<keyword evidence="1 5" id="KW-0597">Phosphoprotein</keyword>
<organism evidence="8 9">
    <name type="scientific">Longimycelium tulufanense</name>
    <dbReference type="NCBI Taxonomy" id="907463"/>
    <lineage>
        <taxon>Bacteria</taxon>
        <taxon>Bacillati</taxon>
        <taxon>Actinomycetota</taxon>
        <taxon>Actinomycetes</taxon>
        <taxon>Pseudonocardiales</taxon>
        <taxon>Pseudonocardiaceae</taxon>
        <taxon>Longimycelium</taxon>
    </lineage>
</organism>
<dbReference type="InterPro" id="IPR039420">
    <property type="entry name" value="WalR-like"/>
</dbReference>